<dbReference type="PANTHER" id="PTHR34406">
    <property type="entry name" value="PROTEIN YCEI"/>
    <property type="match status" value="1"/>
</dbReference>
<keyword evidence="1" id="KW-0732">Signal</keyword>
<proteinExistence type="predicted"/>
<dbReference type="InterPro" id="IPR007372">
    <property type="entry name" value="Lipid/polyisoprenoid-bd_YceI"/>
</dbReference>
<reference evidence="3 4" key="1">
    <citation type="submission" date="2019-06" db="EMBL/GenBank/DDBJ databases">
        <authorList>
            <person name="Lee I."/>
            <person name="Jang G.I."/>
            <person name="Hwang C.Y."/>
        </authorList>
    </citation>
    <scope>NUCLEOTIDE SEQUENCE [LARGE SCALE GENOMIC DNA]</scope>
    <source>
        <strain evidence="3 4">PAMC 28131</strain>
    </source>
</reference>
<evidence type="ECO:0000256" key="1">
    <source>
        <dbReference type="SAM" id="SignalP"/>
    </source>
</evidence>
<comment type="caution">
    <text evidence="3">The sequence shown here is derived from an EMBL/GenBank/DDBJ whole genome shotgun (WGS) entry which is preliminary data.</text>
</comment>
<keyword evidence="4" id="KW-1185">Reference proteome</keyword>
<dbReference type="PANTHER" id="PTHR34406:SF1">
    <property type="entry name" value="PROTEIN YCEI"/>
    <property type="match status" value="1"/>
</dbReference>
<organism evidence="3 4">
    <name type="scientific">Sandaracinobacter neustonicus</name>
    <dbReference type="NCBI Taxonomy" id="1715348"/>
    <lineage>
        <taxon>Bacteria</taxon>
        <taxon>Pseudomonadati</taxon>
        <taxon>Pseudomonadota</taxon>
        <taxon>Alphaproteobacteria</taxon>
        <taxon>Sphingomonadales</taxon>
        <taxon>Sphingosinicellaceae</taxon>
        <taxon>Sandaracinobacter</taxon>
    </lineage>
</organism>
<dbReference type="OrthoDB" id="1247465at2"/>
<feature type="chain" id="PRO_5021480276" evidence="1">
    <location>
        <begin position="22"/>
        <end position="182"/>
    </location>
</feature>
<evidence type="ECO:0000259" key="2">
    <source>
        <dbReference type="SMART" id="SM00867"/>
    </source>
</evidence>
<dbReference type="AlphaFoldDB" id="A0A501XSV2"/>
<gene>
    <name evidence="3" type="ORF">FJQ54_02550</name>
</gene>
<evidence type="ECO:0000313" key="4">
    <source>
        <dbReference type="Proteomes" id="UP000319897"/>
    </source>
</evidence>
<dbReference type="SMART" id="SM00867">
    <property type="entry name" value="YceI"/>
    <property type="match status" value="1"/>
</dbReference>
<evidence type="ECO:0000313" key="3">
    <source>
        <dbReference type="EMBL" id="TPE63751.1"/>
    </source>
</evidence>
<dbReference type="Proteomes" id="UP000319897">
    <property type="component" value="Unassembled WGS sequence"/>
</dbReference>
<feature type="signal peptide" evidence="1">
    <location>
        <begin position="1"/>
        <end position="21"/>
    </location>
</feature>
<name>A0A501XSV2_9SPHN</name>
<dbReference type="EMBL" id="VFSU01000011">
    <property type="protein sequence ID" value="TPE63751.1"/>
    <property type="molecule type" value="Genomic_DNA"/>
</dbReference>
<dbReference type="SUPFAM" id="SSF101874">
    <property type="entry name" value="YceI-like"/>
    <property type="match status" value="1"/>
</dbReference>
<dbReference type="Gene3D" id="2.40.128.110">
    <property type="entry name" value="Lipid/polyisoprenoid-binding, YceI-like"/>
    <property type="match status" value="1"/>
</dbReference>
<feature type="domain" description="Lipid/polyisoprenoid-binding YceI-like" evidence="2">
    <location>
        <begin position="19"/>
        <end position="179"/>
    </location>
</feature>
<dbReference type="RefSeq" id="WP_140926813.1">
    <property type="nucleotide sequence ID" value="NZ_VFSU01000011.1"/>
</dbReference>
<sequence>MRALFAAVVLAAAPAAASDWAVVPAQSSLAFAPTWNGKAVEGKFPKFTAQIRFDPAKLADARVEAVIDLSAATTADKTVNGSLPGPDWFDVKKNPTARFVSTSITQVKPGQYLAKGTLTLRGVAVPVSLPFTLAINGNTAVMTGQTMLDRRSFKIGMDSDADGAWVAFPVPIKVRITATRKP</sequence>
<protein>
    <submittedName>
        <fullName evidence="3">YceI family protein</fullName>
    </submittedName>
</protein>
<accession>A0A501XSV2</accession>
<dbReference type="InterPro" id="IPR036761">
    <property type="entry name" value="TTHA0802/YceI-like_sf"/>
</dbReference>
<dbReference type="Pfam" id="PF04264">
    <property type="entry name" value="YceI"/>
    <property type="match status" value="1"/>
</dbReference>